<sequence length="108" mass="12217">MPGTIVKNETNVKYTITHPDWICEWILPNDNSEPIERSCILNHGLDPSDASKTYYIIKLIPGLFEEVQRVIKGWIMAGDANAMLLLQNENKPAFITYAENTIGLKIIT</sequence>
<proteinExistence type="predicted"/>
<name>A0A6C0DJ01_9ZZZZ</name>
<dbReference type="AlphaFoldDB" id="A0A6C0DJ01"/>
<protein>
    <submittedName>
        <fullName evidence="1">Uncharacterized protein</fullName>
    </submittedName>
</protein>
<dbReference type="EMBL" id="MN739626">
    <property type="protein sequence ID" value="QHT16543.1"/>
    <property type="molecule type" value="Genomic_DNA"/>
</dbReference>
<evidence type="ECO:0000313" key="1">
    <source>
        <dbReference type="EMBL" id="QHT16543.1"/>
    </source>
</evidence>
<reference evidence="1" key="1">
    <citation type="journal article" date="2020" name="Nature">
        <title>Giant virus diversity and host interactions through global metagenomics.</title>
        <authorList>
            <person name="Schulz F."/>
            <person name="Roux S."/>
            <person name="Paez-Espino D."/>
            <person name="Jungbluth S."/>
            <person name="Walsh D.A."/>
            <person name="Denef V.J."/>
            <person name="McMahon K.D."/>
            <person name="Konstantinidis K.T."/>
            <person name="Eloe-Fadrosh E.A."/>
            <person name="Kyrpides N.C."/>
            <person name="Woyke T."/>
        </authorList>
    </citation>
    <scope>NUCLEOTIDE SEQUENCE</scope>
    <source>
        <strain evidence="1">GVMAG-M-3300023174-189</strain>
    </source>
</reference>
<accession>A0A6C0DJ01</accession>
<organism evidence="1">
    <name type="scientific">viral metagenome</name>
    <dbReference type="NCBI Taxonomy" id="1070528"/>
    <lineage>
        <taxon>unclassified sequences</taxon>
        <taxon>metagenomes</taxon>
        <taxon>organismal metagenomes</taxon>
    </lineage>
</organism>